<keyword evidence="1" id="KW-1185">Reference proteome</keyword>
<proteinExistence type="predicted"/>
<dbReference type="Proteomes" id="UP000887565">
    <property type="component" value="Unplaced"/>
</dbReference>
<evidence type="ECO:0000313" key="1">
    <source>
        <dbReference type="Proteomes" id="UP000887565"/>
    </source>
</evidence>
<protein>
    <submittedName>
        <fullName evidence="2">Uncharacterized protein</fullName>
    </submittedName>
</protein>
<dbReference type="AlphaFoldDB" id="A0A915KMP2"/>
<evidence type="ECO:0000313" key="2">
    <source>
        <dbReference type="WBParaSite" id="nRc.2.0.1.t40112-RA"/>
    </source>
</evidence>
<dbReference type="WBParaSite" id="nRc.2.0.1.t40112-RA">
    <property type="protein sequence ID" value="nRc.2.0.1.t40112-RA"/>
    <property type="gene ID" value="nRc.2.0.1.g40112"/>
</dbReference>
<accession>A0A915KMP2</accession>
<name>A0A915KMP2_ROMCU</name>
<organism evidence="1 2">
    <name type="scientific">Romanomermis culicivorax</name>
    <name type="common">Nematode worm</name>
    <dbReference type="NCBI Taxonomy" id="13658"/>
    <lineage>
        <taxon>Eukaryota</taxon>
        <taxon>Metazoa</taxon>
        <taxon>Ecdysozoa</taxon>
        <taxon>Nematoda</taxon>
        <taxon>Enoplea</taxon>
        <taxon>Dorylaimia</taxon>
        <taxon>Mermithida</taxon>
        <taxon>Mermithoidea</taxon>
        <taxon>Mermithidae</taxon>
        <taxon>Romanomermis</taxon>
    </lineage>
</organism>
<reference evidence="2" key="1">
    <citation type="submission" date="2022-11" db="UniProtKB">
        <authorList>
            <consortium name="WormBaseParasite"/>
        </authorList>
    </citation>
    <scope>IDENTIFICATION</scope>
</reference>
<sequence>MAVNETLRRVNEDVSIIEESPFPTAVPPRLPKVGILREIHPCGGLVIDFPGHEPISSDSDEEEI</sequence>